<reference evidence="4 5" key="1">
    <citation type="journal article" date="2014" name="Int. J. Syst. Evol. Microbiol.">
        <title>Streptomyces hoynatensis sp. nov., isolated from deep marine sediment.</title>
        <authorList>
            <person name="Veyisoglu A."/>
            <person name="Sahin N."/>
        </authorList>
    </citation>
    <scope>NUCLEOTIDE SEQUENCE [LARGE SCALE GENOMIC DNA]</scope>
    <source>
        <strain evidence="4 5">KCTC 29097</strain>
    </source>
</reference>
<dbReference type="Pfam" id="PF13191">
    <property type="entry name" value="AAA_16"/>
    <property type="match status" value="1"/>
</dbReference>
<dbReference type="Gene3D" id="3.40.50.300">
    <property type="entry name" value="P-loop containing nucleotide triphosphate hydrolases"/>
    <property type="match status" value="1"/>
</dbReference>
<protein>
    <submittedName>
        <fullName evidence="4">Helix-turn-helix transcriptional regulator</fullName>
    </submittedName>
</protein>
<name>A0A3A9YZT8_9ACTN</name>
<sequence length="925" mass="98814">MLLFDRDNELDILAELLSESLGGSGRIAVICGATGLGKTALIKAFVEDAASRSGAVVLSAAASRAERTLPLGVVSQLLHGADGIPPGTAERIARQLDHEVRSAGAPDAAPGLADHVTAPLLHGLCNDLLGLAQEAPLIVVVDDAQHTDALSLRCLAQLMRRSSAARILALFTQSTELDQSHAVLQAEILHRPGCRYLRLAPLSRAGVHEMLSRTLGLPRDHGLAEAYHQLSGGNPLLLQALVDDHRLGARPGAAGPVTGQVYEQAVLACLYRCGADVLRVAQALAVLGEDATPALLELCAKPGSGSADQAIRILGTTGLLAGEGFRDPAIREAVLTGMPRHERSQLQSRVAEALYGAGAPAGVVAGHLVDCEAPQGPWVVGVLREAAEAALAEGDPTFAIRCLRLAHAECSDEQERVELMSMMTSAQWQLNPLSIGSHLPQLTDAIREGHLVGPRAITPVNYLLWHGRLDEATEALTHLRENASATEADADIESALDVQLTRLSLPFTYPELARRLEGTRRAGPSPLPEGKADPLHPAAAALDAILNHRPHDDTPAAKAQRVLEGVPLDNVSLAPLLSALVTLLHLDRLDDAAAWCDSFIKEAGVRATPTWHALFCALRGQISLHQGDLRAAAGHASTALTIIPPKGWGVVIGVPLSCLVMTATGMGRHEEAAEHLKVPVPEALFHTTLGLLYLRARGRHHLALGRRQAARADFQACGRLMSRWELDRPVLIPWRTELAHCHLEQNEVAEARRLALEQLGLLGDAPSRIRGITLRTLAAASPPRERLGLLREAAEALQHAGDQWELAQVLAEQSRTLAALSEHAQARVVARRAHRLAQACGAEPLLRALNGQAAEGPQPAAAEELAELSDAERRVASLAAQGHTNRQIATKLFITVSTVEQHLTHVYRKLNVKRRTDLPLSLHAE</sequence>
<dbReference type="GO" id="GO:0005737">
    <property type="term" value="C:cytoplasm"/>
    <property type="evidence" value="ECO:0007669"/>
    <property type="project" value="TreeGrafter"/>
</dbReference>
<dbReference type="GO" id="GO:0005524">
    <property type="term" value="F:ATP binding"/>
    <property type="evidence" value="ECO:0007669"/>
    <property type="project" value="UniProtKB-KW"/>
</dbReference>
<dbReference type="SUPFAM" id="SSF52540">
    <property type="entry name" value="P-loop containing nucleoside triphosphate hydrolases"/>
    <property type="match status" value="1"/>
</dbReference>
<dbReference type="Proteomes" id="UP000272474">
    <property type="component" value="Unassembled WGS sequence"/>
</dbReference>
<dbReference type="GO" id="GO:0006355">
    <property type="term" value="P:regulation of DNA-templated transcription"/>
    <property type="evidence" value="ECO:0007669"/>
    <property type="project" value="InterPro"/>
</dbReference>
<dbReference type="InterPro" id="IPR036388">
    <property type="entry name" value="WH-like_DNA-bd_sf"/>
</dbReference>
<evidence type="ECO:0000256" key="1">
    <source>
        <dbReference type="ARBA" id="ARBA00022741"/>
    </source>
</evidence>
<dbReference type="InterPro" id="IPR016032">
    <property type="entry name" value="Sig_transdc_resp-reg_C-effctor"/>
</dbReference>
<dbReference type="SUPFAM" id="SSF48452">
    <property type="entry name" value="TPR-like"/>
    <property type="match status" value="1"/>
</dbReference>
<evidence type="ECO:0000256" key="2">
    <source>
        <dbReference type="ARBA" id="ARBA00022840"/>
    </source>
</evidence>
<dbReference type="Gene3D" id="1.25.40.10">
    <property type="entry name" value="Tetratricopeptide repeat domain"/>
    <property type="match status" value="1"/>
</dbReference>
<feature type="domain" description="HTH luxR-type" evidence="3">
    <location>
        <begin position="861"/>
        <end position="925"/>
    </location>
</feature>
<evidence type="ECO:0000313" key="4">
    <source>
        <dbReference type="EMBL" id="RKN41214.1"/>
    </source>
</evidence>
<dbReference type="Pfam" id="PF00196">
    <property type="entry name" value="GerE"/>
    <property type="match status" value="1"/>
</dbReference>
<gene>
    <name evidence="4" type="ORF">D7294_15905</name>
</gene>
<dbReference type="AlphaFoldDB" id="A0A3A9YZT8"/>
<keyword evidence="1" id="KW-0547">Nucleotide-binding</keyword>
<dbReference type="InterPro" id="IPR000792">
    <property type="entry name" value="Tscrpt_reg_LuxR_C"/>
</dbReference>
<dbReference type="SMART" id="SM00421">
    <property type="entry name" value="HTH_LUXR"/>
    <property type="match status" value="1"/>
</dbReference>
<dbReference type="PROSITE" id="PS50043">
    <property type="entry name" value="HTH_LUXR_2"/>
    <property type="match status" value="1"/>
</dbReference>
<organism evidence="4 5">
    <name type="scientific">Streptomyces hoynatensis</name>
    <dbReference type="NCBI Taxonomy" id="1141874"/>
    <lineage>
        <taxon>Bacteria</taxon>
        <taxon>Bacillati</taxon>
        <taxon>Actinomycetota</taxon>
        <taxon>Actinomycetes</taxon>
        <taxon>Kitasatosporales</taxon>
        <taxon>Streptomycetaceae</taxon>
        <taxon>Streptomyces</taxon>
    </lineage>
</organism>
<dbReference type="GO" id="GO:0004016">
    <property type="term" value="F:adenylate cyclase activity"/>
    <property type="evidence" value="ECO:0007669"/>
    <property type="project" value="TreeGrafter"/>
</dbReference>
<dbReference type="CDD" id="cd06170">
    <property type="entry name" value="LuxR_C_like"/>
    <property type="match status" value="1"/>
</dbReference>
<evidence type="ECO:0000313" key="5">
    <source>
        <dbReference type="Proteomes" id="UP000272474"/>
    </source>
</evidence>
<dbReference type="InterPro" id="IPR027417">
    <property type="entry name" value="P-loop_NTPase"/>
</dbReference>
<keyword evidence="2" id="KW-0067">ATP-binding</keyword>
<comment type="caution">
    <text evidence="4">The sequence shown here is derived from an EMBL/GenBank/DDBJ whole genome shotgun (WGS) entry which is preliminary data.</text>
</comment>
<accession>A0A3A9YZT8</accession>
<proteinExistence type="predicted"/>
<keyword evidence="5" id="KW-1185">Reference proteome</keyword>
<evidence type="ECO:0000259" key="3">
    <source>
        <dbReference type="PROSITE" id="PS50043"/>
    </source>
</evidence>
<dbReference type="GO" id="GO:0003677">
    <property type="term" value="F:DNA binding"/>
    <property type="evidence" value="ECO:0007669"/>
    <property type="project" value="InterPro"/>
</dbReference>
<dbReference type="PANTHER" id="PTHR16305">
    <property type="entry name" value="TESTICULAR SOLUBLE ADENYLYL CYCLASE"/>
    <property type="match status" value="1"/>
</dbReference>
<dbReference type="PRINTS" id="PR00038">
    <property type="entry name" value="HTHLUXR"/>
</dbReference>
<dbReference type="SUPFAM" id="SSF46894">
    <property type="entry name" value="C-terminal effector domain of the bipartite response regulators"/>
    <property type="match status" value="1"/>
</dbReference>
<dbReference type="EMBL" id="RBAL01000008">
    <property type="protein sequence ID" value="RKN41214.1"/>
    <property type="molecule type" value="Genomic_DNA"/>
</dbReference>
<dbReference type="Gene3D" id="1.10.10.10">
    <property type="entry name" value="Winged helix-like DNA-binding domain superfamily/Winged helix DNA-binding domain"/>
    <property type="match status" value="1"/>
</dbReference>
<dbReference type="PANTHER" id="PTHR16305:SF28">
    <property type="entry name" value="GUANYLATE CYCLASE DOMAIN-CONTAINING PROTEIN"/>
    <property type="match status" value="1"/>
</dbReference>
<dbReference type="InterPro" id="IPR041664">
    <property type="entry name" value="AAA_16"/>
</dbReference>
<dbReference type="InterPro" id="IPR011990">
    <property type="entry name" value="TPR-like_helical_dom_sf"/>
</dbReference>
<dbReference type="PROSITE" id="PS00622">
    <property type="entry name" value="HTH_LUXR_1"/>
    <property type="match status" value="1"/>
</dbReference>